<evidence type="ECO:0000259" key="2">
    <source>
        <dbReference type="Pfam" id="PF16862"/>
    </source>
</evidence>
<dbReference type="InParanoid" id="F0XRG7"/>
<dbReference type="AlphaFoldDB" id="F0XRG7"/>
<dbReference type="SUPFAM" id="SSF51445">
    <property type="entry name" value="(Trans)glycosidases"/>
    <property type="match status" value="1"/>
</dbReference>
<dbReference type="PANTHER" id="PTHR36183:SF3">
    <property type="entry name" value="BETA-GLUCURONIDASE C-TERMINAL DOMAIN-CONTAINING PROTEIN"/>
    <property type="match status" value="1"/>
</dbReference>
<keyword evidence="3" id="KW-0378">Hydrolase</keyword>
<dbReference type="eggNOG" id="ENOG502T8H8">
    <property type="taxonomic scope" value="Eukaryota"/>
</dbReference>
<feature type="signal peptide" evidence="1">
    <location>
        <begin position="1"/>
        <end position="22"/>
    </location>
</feature>
<name>F0XRG7_GROCL</name>
<evidence type="ECO:0000256" key="1">
    <source>
        <dbReference type="SAM" id="SignalP"/>
    </source>
</evidence>
<dbReference type="Pfam" id="PF16862">
    <property type="entry name" value="Glyco_hydro_79C"/>
    <property type="match status" value="1"/>
</dbReference>
<dbReference type="InterPro" id="IPR017853">
    <property type="entry name" value="GH"/>
</dbReference>
<dbReference type="STRING" id="655863.F0XRG7"/>
<dbReference type="PANTHER" id="PTHR36183">
    <property type="entry name" value="BETA-GLUCURONIDASE"/>
    <property type="match status" value="1"/>
</dbReference>
<reference evidence="3 4" key="1">
    <citation type="journal article" date="2011" name="Proc. Natl. Acad. Sci. U.S.A.">
        <title>Genome and transcriptome analyses of the mountain pine beetle-fungal symbiont Grosmannia clavigera, a lodgepole pine pathogen.</title>
        <authorList>
            <person name="DiGuistini S."/>
            <person name="Wang Y."/>
            <person name="Liao N.Y."/>
            <person name="Taylor G."/>
            <person name="Tanguay P."/>
            <person name="Feau N."/>
            <person name="Henrissat B."/>
            <person name="Chan S.K."/>
            <person name="Hesse-Orce U."/>
            <person name="Alamouti S.M."/>
            <person name="Tsui C.K.M."/>
            <person name="Docking R.T."/>
            <person name="Levasseur A."/>
            <person name="Haridas S."/>
            <person name="Robertson G."/>
            <person name="Birol I."/>
            <person name="Holt R.A."/>
            <person name="Marra M.A."/>
            <person name="Hamelin R.C."/>
            <person name="Hirst M."/>
            <person name="Jones S.J.M."/>
            <person name="Bohlmann J."/>
            <person name="Breuil C."/>
        </authorList>
    </citation>
    <scope>NUCLEOTIDE SEQUENCE [LARGE SCALE GENOMIC DNA]</scope>
    <source>
        <strain evidence="4">kw1407 / UAMH 11150</strain>
    </source>
</reference>
<dbReference type="InterPro" id="IPR013780">
    <property type="entry name" value="Glyco_hydro_b"/>
</dbReference>
<evidence type="ECO:0000313" key="4">
    <source>
        <dbReference type="Proteomes" id="UP000007796"/>
    </source>
</evidence>
<feature type="domain" description="Beta-glucuronidase C-terminal" evidence="2">
    <location>
        <begin position="369"/>
        <end position="476"/>
    </location>
</feature>
<dbReference type="InterPro" id="IPR031728">
    <property type="entry name" value="GlcAase_C"/>
</dbReference>
<proteinExistence type="predicted"/>
<keyword evidence="1" id="KW-0732">Signal</keyword>
<keyword evidence="4" id="KW-1185">Reference proteome</keyword>
<dbReference type="Gene3D" id="2.60.40.1180">
    <property type="entry name" value="Golgi alpha-mannosidase II"/>
    <property type="match status" value="1"/>
</dbReference>
<dbReference type="GO" id="GO:0016787">
    <property type="term" value="F:hydrolase activity"/>
    <property type="evidence" value="ECO:0007669"/>
    <property type="project" value="UniProtKB-KW"/>
</dbReference>
<protein>
    <submittedName>
        <fullName evidence="3">Glycoside hydrolase family 79 protein</fullName>
    </submittedName>
</protein>
<dbReference type="RefSeq" id="XP_014169216.1">
    <property type="nucleotide sequence ID" value="XM_014313741.1"/>
</dbReference>
<evidence type="ECO:0000313" key="3">
    <source>
        <dbReference type="EMBL" id="EFW99801.1"/>
    </source>
</evidence>
<gene>
    <name evidence="3" type="ORF">CMQ_119</name>
</gene>
<dbReference type="Proteomes" id="UP000007796">
    <property type="component" value="Unassembled WGS sequence"/>
</dbReference>
<accession>F0XRG7</accession>
<dbReference type="OrthoDB" id="2796951at2759"/>
<organism evidence="4">
    <name type="scientific">Grosmannia clavigera (strain kw1407 / UAMH 11150)</name>
    <name type="common">Blue stain fungus</name>
    <name type="synonym">Graphiocladiella clavigera</name>
    <dbReference type="NCBI Taxonomy" id="655863"/>
    <lineage>
        <taxon>Eukaryota</taxon>
        <taxon>Fungi</taxon>
        <taxon>Dikarya</taxon>
        <taxon>Ascomycota</taxon>
        <taxon>Pezizomycotina</taxon>
        <taxon>Sordariomycetes</taxon>
        <taxon>Sordariomycetidae</taxon>
        <taxon>Ophiostomatales</taxon>
        <taxon>Ophiostomataceae</taxon>
        <taxon>Leptographium</taxon>
    </lineage>
</organism>
<sequence length="480" mass="49321">MAAHISRLTLLALATAIGRSSAATVSYAVPTSVHSGSTAYATVEPASLGISFEFFAFPSYFTNVTATLQCLANWEALTGVWPPIRIGGTTQDRATYDPTTSAYVVYSVASATDAPAALTYGPAFLALAGTYGGSVVLGLNRESGNVSNTIAAAQAAVSAIGNRLLAVELGNEPDYWGRTVADDFASQNSWDILVGRAVGREHFVQAGNWLSSVSTWGAAALIATENTTARSYVATYAHHDYPGGSLTSLMAHANVAANIGGFAADVAAAQAVGRPYVLGETNSATGGGASSVSPTYGAALWTLDFAVRAAAANISRTYFHHGTIGNCQYCFWGRHDMGAPYYGATAAVAFLAGASSLAALDDGKSAYAAYATFDAAGKPLRALLYNSDYYGGSGTRSATVFTLTGLSGIAAGSTVRARRLTAASALARQDKGSLPTWAGQTYTNGNCVVSGTETYETATVSGGQASFTLQASEALVVDLQ</sequence>
<dbReference type="HOGENOM" id="CLU_022148_4_0_1"/>
<feature type="chain" id="PRO_5003264084" evidence="1">
    <location>
        <begin position="23"/>
        <end position="480"/>
    </location>
</feature>
<dbReference type="Gene3D" id="3.20.20.80">
    <property type="entry name" value="Glycosidases"/>
    <property type="match status" value="1"/>
</dbReference>
<dbReference type="EMBL" id="GL629807">
    <property type="protein sequence ID" value="EFW99801.1"/>
    <property type="molecule type" value="Genomic_DNA"/>
</dbReference>
<dbReference type="InterPro" id="IPR052974">
    <property type="entry name" value="GH79_Enzymes"/>
</dbReference>
<dbReference type="GeneID" id="25974040"/>